<comment type="caution">
    <text evidence="2">The sequence shown here is derived from an EMBL/GenBank/DDBJ whole genome shotgun (WGS) entry which is preliminary data.</text>
</comment>
<keyword evidence="1" id="KW-1133">Transmembrane helix</keyword>
<dbReference type="EMBL" id="JACNJN010000078">
    <property type="protein sequence ID" value="MBC8334758.1"/>
    <property type="molecule type" value="Genomic_DNA"/>
</dbReference>
<dbReference type="AlphaFoldDB" id="A0A8J6NJX4"/>
<protein>
    <recommendedName>
        <fullName evidence="4">NERD domain-containing protein</fullName>
    </recommendedName>
</protein>
<keyword evidence="1" id="KW-0812">Transmembrane</keyword>
<evidence type="ECO:0000256" key="1">
    <source>
        <dbReference type="SAM" id="Phobius"/>
    </source>
</evidence>
<evidence type="ECO:0000313" key="2">
    <source>
        <dbReference type="EMBL" id="MBC8334758.1"/>
    </source>
</evidence>
<accession>A0A8J6NJX4</accession>
<reference evidence="2 3" key="1">
    <citation type="submission" date="2020-08" db="EMBL/GenBank/DDBJ databases">
        <title>Bridging the membrane lipid divide: bacteria of the FCB group superphylum have the potential to synthesize archaeal ether lipids.</title>
        <authorList>
            <person name="Villanueva L."/>
            <person name="Von Meijenfeldt F.A.B."/>
            <person name="Westbye A.B."/>
            <person name="Yadav S."/>
            <person name="Hopmans E.C."/>
            <person name="Dutilh B.E."/>
            <person name="Sinninghe Damste J.S."/>
        </authorList>
    </citation>
    <scope>NUCLEOTIDE SEQUENCE [LARGE SCALE GENOMIC DNA]</scope>
    <source>
        <strain evidence="2">NIOZ-UU36</strain>
    </source>
</reference>
<dbReference type="Proteomes" id="UP000614469">
    <property type="component" value="Unassembled WGS sequence"/>
</dbReference>
<feature type="transmembrane region" description="Helical" evidence="1">
    <location>
        <begin position="249"/>
        <end position="273"/>
    </location>
</feature>
<proteinExistence type="predicted"/>
<sequence length="274" mass="30265">MRIIDNTPFINEDGSVSFIDRIQGTLQYGFSWYPNLQVQQKAIAILKKHLDKRFTLIRNHTLENSEITIPLILIGPPGIQVIFVTHLQGSYRARNDSWGVISDGKFKESGINLLKRTAQFGKAVDVYLKRKGLELTEGIEPILLSVNPTMHIASERPIVRIVMSDAAERFAASLTQNPPVMSAEDVHEVAEAIVNPHRPKASPTTNDMGKIGFAFDDEIPAKTPTPRVAARRPAKKASTDYFGMTGKQFAVLGILGAIVVCLLIAFIIGILFFA</sequence>
<keyword evidence="1" id="KW-0472">Membrane</keyword>
<gene>
    <name evidence="2" type="ORF">H8E29_05800</name>
</gene>
<organism evidence="2 3">
    <name type="scientific">Candidatus Desulfolinea nitratireducens</name>
    <dbReference type="NCBI Taxonomy" id="2841698"/>
    <lineage>
        <taxon>Bacteria</taxon>
        <taxon>Bacillati</taxon>
        <taxon>Chloroflexota</taxon>
        <taxon>Anaerolineae</taxon>
        <taxon>Anaerolineales</taxon>
        <taxon>Anaerolineales incertae sedis</taxon>
        <taxon>Candidatus Desulfolinea</taxon>
    </lineage>
</organism>
<evidence type="ECO:0000313" key="3">
    <source>
        <dbReference type="Proteomes" id="UP000614469"/>
    </source>
</evidence>
<evidence type="ECO:0008006" key="4">
    <source>
        <dbReference type="Google" id="ProtNLM"/>
    </source>
</evidence>
<name>A0A8J6NJX4_9CHLR</name>